<dbReference type="GeneID" id="26373988"/>
<protein>
    <submittedName>
        <fullName evidence="1">Uncharacterized protein</fullName>
    </submittedName>
</protein>
<gene>
    <name evidence="1" type="primary">ORF-28</name>
</gene>
<accession>A0A0R7EYQ1</accession>
<keyword evidence="2" id="KW-1185">Reference proteome</keyword>
<evidence type="ECO:0000313" key="2">
    <source>
        <dbReference type="Proteomes" id="UP000203433"/>
    </source>
</evidence>
<name>A0A0R7EYQ1_9BBAC</name>
<dbReference type="RefSeq" id="YP_009182226.1">
    <property type="nucleotide sequence ID" value="NC_028491.1"/>
</dbReference>
<proteinExistence type="predicted"/>
<reference evidence="1 2" key="1">
    <citation type="journal article" date="2015" name="J. Virol.">
        <title>A betabaculovirus-encoded gp64 homolog is a functional envelope fusion protein.</title>
        <authorList>
            <person name="Ardisson-Araujo D.M."/>
            <person name="Melo F.L."/>
            <person name="Clem R.J."/>
            <person name="Wolff J.L."/>
            <person name="Ribeiro B.M."/>
        </authorList>
    </citation>
    <scope>NUCLEOTIDE SEQUENCE [LARGE SCALE GENOMIC DNA]</scope>
    <source>
        <strain evidence="1 2">Parana-2009</strain>
    </source>
</reference>
<organism evidence="1 2">
    <name type="scientific">Diatraea saccharalis granulovirus</name>
    <dbReference type="NCBI Taxonomy" id="1675862"/>
    <lineage>
        <taxon>Viruses</taxon>
        <taxon>Viruses incertae sedis</taxon>
        <taxon>Naldaviricetes</taxon>
        <taxon>Lefavirales</taxon>
        <taxon>Baculoviridae</taxon>
        <taxon>Betabaculovirus</taxon>
        <taxon>Betabaculovirus disaccharalis</taxon>
    </lineage>
</organism>
<dbReference type="EMBL" id="KP296186">
    <property type="protein sequence ID" value="AKN80712.1"/>
    <property type="molecule type" value="Genomic_DNA"/>
</dbReference>
<dbReference type="Proteomes" id="UP000203433">
    <property type="component" value="Segment"/>
</dbReference>
<evidence type="ECO:0000313" key="1">
    <source>
        <dbReference type="EMBL" id="AKN80712.1"/>
    </source>
</evidence>
<dbReference type="KEGG" id="vg:26373988"/>
<sequence length="61" mass="7419">MFEEKFESIKRDFLEKMEKMALQIEIDTLKRITDQALKKYSEAMKVCTYINNKNKKRKIND</sequence>